<evidence type="ECO:0000256" key="1">
    <source>
        <dbReference type="SAM" id="Phobius"/>
    </source>
</evidence>
<name>A0ABW1S5C3_9PROT</name>
<protein>
    <recommendedName>
        <fullName evidence="4">VWFA domain-containing protein</fullName>
    </recommendedName>
</protein>
<evidence type="ECO:0000313" key="2">
    <source>
        <dbReference type="EMBL" id="MFC6196838.1"/>
    </source>
</evidence>
<keyword evidence="3" id="KW-1185">Reference proteome</keyword>
<sequence length="1046" mass="113030">MDTTISRRGLLASSLKLGISGVVLGSFSPLLGACQKSPELPAGGDKFDIWREMQSLLRTSPDHTLSRARALVSAGDLDAIHKFVRDEIRLVSAEGFRFTFGANRKFGKRAALRAGAGTAREKAEILTDLLNQAGANAEMVDIFRPTGEQAESYVYRAFSQPFEPDIPDGQVENWMTRLEMPELPPNADLDLEAKSKATAQALKSLLSEDQKNGIGRSEYRNQTYGDLTVVRITQEDGSYLLADPIRPDMDLMPWPEDLRAKKARQSSDTLPVTLTLTAITNESLDEPFEIAKAEWDADKVAGRQVQIGFDPLGDTETTLVSRIGDIRSFTPVLKVQALDGEELTPEKSIVLGTTVTLEGDRIELDEEGGVLINGDKVASREASGFAGKVASVEIEPDASRFPTMGLKVYPRNADGALVEGLTSGDFAIADQTEAASHLLTSSETAPRILFLADNSLSMPKEYRGGGQHRADGPKMVELYDKVKAYAESVHPNATVKIRSTNSSLWSHLIRASAENYSLIVYATDGDLNGRKPTDSDLKLLANGPKGIILNVNNRTMEETRARSGAENLFDQMARATNGTAISVAENGTADIESAIQSMLESGELNSPYKLSYNAPTADKGERTVVLTLGGRQFEATYTVEGALARGRKLAGLQLTVRVGDHSITRTLVGAESPDEVTDEHLNALQGAMFGQHMLAFEGPTPSVSTVLDDLLTSRLSKESLDDLARQDDADLQTMIDELDKGFAVLPEDLYPFLVRSGDLSGEDFATAEQGLRTILYSTHAVMNTDRVVRRIDILPLSYASVLTPDRDKLIDVSFTNSLNLAMLETGLFDQSTHSMLDGKSLSRIDLGQFSDAGLEDEKIDDWRKLNRKIKDMFAYPGHYSFTAEDGQTPAVWSISRTTGEVYGLLPDGSGGGNAAERIERQLKELDQVIAYLNLLVMAAGVAGGLAGFAGAVGAFSLGIVAAYGQRLARLYAAVSMSIILLDSSGIKPAVRKAIAGMACEVKKATVMAIFGGAGKIMSTAVNLFSLAENIQGARGKEFKYGYSCPL</sequence>
<evidence type="ECO:0000313" key="3">
    <source>
        <dbReference type="Proteomes" id="UP001596303"/>
    </source>
</evidence>
<dbReference type="PROSITE" id="PS51318">
    <property type="entry name" value="TAT"/>
    <property type="match status" value="1"/>
</dbReference>
<feature type="transmembrane region" description="Helical" evidence="1">
    <location>
        <begin position="930"/>
        <end position="963"/>
    </location>
</feature>
<dbReference type="Proteomes" id="UP001596303">
    <property type="component" value="Unassembled WGS sequence"/>
</dbReference>
<keyword evidence="1" id="KW-0472">Membrane</keyword>
<organism evidence="2 3">
    <name type="scientific">Ponticaulis profundi</name>
    <dbReference type="NCBI Taxonomy" id="2665222"/>
    <lineage>
        <taxon>Bacteria</taxon>
        <taxon>Pseudomonadati</taxon>
        <taxon>Pseudomonadota</taxon>
        <taxon>Alphaproteobacteria</taxon>
        <taxon>Hyphomonadales</taxon>
        <taxon>Hyphomonadaceae</taxon>
        <taxon>Ponticaulis</taxon>
    </lineage>
</organism>
<evidence type="ECO:0008006" key="4">
    <source>
        <dbReference type="Google" id="ProtNLM"/>
    </source>
</evidence>
<proteinExistence type="predicted"/>
<accession>A0ABW1S5C3</accession>
<comment type="caution">
    <text evidence="2">The sequence shown here is derived from an EMBL/GenBank/DDBJ whole genome shotgun (WGS) entry which is preliminary data.</text>
</comment>
<gene>
    <name evidence="2" type="ORF">ACFQDM_02040</name>
</gene>
<keyword evidence="1" id="KW-1133">Transmembrane helix</keyword>
<dbReference type="RefSeq" id="WP_377374775.1">
    <property type="nucleotide sequence ID" value="NZ_JBHSSW010000003.1"/>
</dbReference>
<dbReference type="InterPro" id="IPR006311">
    <property type="entry name" value="TAT_signal"/>
</dbReference>
<keyword evidence="1" id="KW-0812">Transmembrane</keyword>
<dbReference type="PROSITE" id="PS51257">
    <property type="entry name" value="PROKAR_LIPOPROTEIN"/>
    <property type="match status" value="1"/>
</dbReference>
<reference evidence="3" key="1">
    <citation type="journal article" date="2019" name="Int. J. Syst. Evol. Microbiol.">
        <title>The Global Catalogue of Microorganisms (GCM) 10K type strain sequencing project: providing services to taxonomists for standard genome sequencing and annotation.</title>
        <authorList>
            <consortium name="The Broad Institute Genomics Platform"/>
            <consortium name="The Broad Institute Genome Sequencing Center for Infectious Disease"/>
            <person name="Wu L."/>
            <person name="Ma J."/>
        </authorList>
    </citation>
    <scope>NUCLEOTIDE SEQUENCE [LARGE SCALE GENOMIC DNA]</scope>
    <source>
        <strain evidence="3">CGMCC-1.15741</strain>
    </source>
</reference>
<dbReference type="EMBL" id="JBHSSW010000003">
    <property type="protein sequence ID" value="MFC6196838.1"/>
    <property type="molecule type" value="Genomic_DNA"/>
</dbReference>